<dbReference type="AlphaFoldDB" id="A0A315EB59"/>
<reference evidence="1 2" key="1">
    <citation type="submission" date="2017-04" db="EMBL/GenBank/DDBJ databases">
        <title>Unexpected and diverse lifestyles within the genus Limnohabitans.</title>
        <authorList>
            <person name="Kasalicky V."/>
            <person name="Mehrshad M."/>
            <person name="Andrei S.-A."/>
            <person name="Salcher M."/>
            <person name="Kratochvilova H."/>
            <person name="Simek K."/>
            <person name="Ghai R."/>
        </authorList>
    </citation>
    <scope>NUCLEOTIDE SEQUENCE [LARGE SCALE GENOMIC DNA]</scope>
    <source>
        <strain evidence="1 2">II-B4</strain>
    </source>
</reference>
<keyword evidence="2" id="KW-1185">Reference proteome</keyword>
<sequence>MCRQQTCRMQQDRPTLDRLGSKVLLSNKLGLCLVNRKLALRIDGLPKPGPFAGLGNRELLPFWTELNLIFVLPFKFWGN</sequence>
<dbReference type="EMBL" id="NESN01000002">
    <property type="protein sequence ID" value="PUE54339.1"/>
    <property type="molecule type" value="Genomic_DNA"/>
</dbReference>
<protein>
    <submittedName>
        <fullName evidence="1">Uncharacterized protein</fullName>
    </submittedName>
</protein>
<proteinExistence type="predicted"/>
<comment type="caution">
    <text evidence="1">The sequence shown here is derived from an EMBL/GenBank/DDBJ whole genome shotgun (WGS) entry which is preliminary data.</text>
</comment>
<evidence type="ECO:0000313" key="2">
    <source>
        <dbReference type="Proteomes" id="UP000250790"/>
    </source>
</evidence>
<evidence type="ECO:0000313" key="1">
    <source>
        <dbReference type="EMBL" id="PUE54339.1"/>
    </source>
</evidence>
<accession>A0A315EB59</accession>
<gene>
    <name evidence="1" type="ORF">B9Z37_07275</name>
</gene>
<organism evidence="1 2">
    <name type="scientific">Limnohabitans parvus II-B4</name>
    <dbReference type="NCBI Taxonomy" id="1293052"/>
    <lineage>
        <taxon>Bacteria</taxon>
        <taxon>Pseudomonadati</taxon>
        <taxon>Pseudomonadota</taxon>
        <taxon>Betaproteobacteria</taxon>
        <taxon>Burkholderiales</taxon>
        <taxon>Comamonadaceae</taxon>
        <taxon>Limnohabitans</taxon>
    </lineage>
</organism>
<name>A0A315EB59_9BURK</name>
<dbReference type="Proteomes" id="UP000250790">
    <property type="component" value="Unassembled WGS sequence"/>
</dbReference>